<accession>A0ABU9Y1M8</accession>
<evidence type="ECO:0000313" key="3">
    <source>
        <dbReference type="EMBL" id="MEN2789716.1"/>
    </source>
</evidence>
<dbReference type="InterPro" id="IPR002656">
    <property type="entry name" value="Acyl_transf_3_dom"/>
</dbReference>
<proteinExistence type="predicted"/>
<reference evidence="3 4" key="1">
    <citation type="submission" date="2024-05" db="EMBL/GenBank/DDBJ databases">
        <authorList>
            <person name="Liu Q."/>
            <person name="Xin Y.-H."/>
        </authorList>
    </citation>
    <scope>NUCLEOTIDE SEQUENCE [LARGE SCALE GENOMIC DNA]</scope>
    <source>
        <strain evidence="3 4">CGMCC 1.10181</strain>
    </source>
</reference>
<dbReference type="Proteomes" id="UP001419910">
    <property type="component" value="Unassembled WGS sequence"/>
</dbReference>
<keyword evidence="3" id="KW-0012">Acyltransferase</keyword>
<evidence type="ECO:0000259" key="2">
    <source>
        <dbReference type="Pfam" id="PF01757"/>
    </source>
</evidence>
<feature type="transmembrane region" description="Helical" evidence="1">
    <location>
        <begin position="53"/>
        <end position="72"/>
    </location>
</feature>
<dbReference type="Pfam" id="PF01757">
    <property type="entry name" value="Acyl_transf_3"/>
    <property type="match status" value="1"/>
</dbReference>
<feature type="transmembrane region" description="Helical" evidence="1">
    <location>
        <begin position="276"/>
        <end position="294"/>
    </location>
</feature>
<feature type="transmembrane region" description="Helical" evidence="1">
    <location>
        <begin position="300"/>
        <end position="321"/>
    </location>
</feature>
<dbReference type="InterPro" id="IPR050879">
    <property type="entry name" value="Acyltransferase_3"/>
</dbReference>
<dbReference type="PANTHER" id="PTHR23028:SF53">
    <property type="entry name" value="ACYL_TRANSF_3 DOMAIN-CONTAINING PROTEIN"/>
    <property type="match status" value="1"/>
</dbReference>
<keyword evidence="1" id="KW-0472">Membrane</keyword>
<name>A0ABU9Y1M8_9SPHN</name>
<organism evidence="3 4">
    <name type="scientific">Sphingomonas oligophenolica</name>
    <dbReference type="NCBI Taxonomy" id="301154"/>
    <lineage>
        <taxon>Bacteria</taxon>
        <taxon>Pseudomonadati</taxon>
        <taxon>Pseudomonadota</taxon>
        <taxon>Alphaproteobacteria</taxon>
        <taxon>Sphingomonadales</taxon>
        <taxon>Sphingomonadaceae</taxon>
        <taxon>Sphingomonas</taxon>
    </lineage>
</organism>
<evidence type="ECO:0000313" key="4">
    <source>
        <dbReference type="Proteomes" id="UP001419910"/>
    </source>
</evidence>
<keyword evidence="1" id="KW-0812">Transmembrane</keyword>
<comment type="caution">
    <text evidence="3">The sequence shown here is derived from an EMBL/GenBank/DDBJ whole genome shotgun (WGS) entry which is preliminary data.</text>
</comment>
<keyword evidence="1" id="KW-1133">Transmembrane helix</keyword>
<feature type="transmembrane region" description="Helical" evidence="1">
    <location>
        <begin position="12"/>
        <end position="33"/>
    </location>
</feature>
<feature type="domain" description="Acyltransferase 3" evidence="2">
    <location>
        <begin position="12"/>
        <end position="317"/>
    </location>
</feature>
<dbReference type="GO" id="GO:0016746">
    <property type="term" value="F:acyltransferase activity"/>
    <property type="evidence" value="ECO:0007669"/>
    <property type="project" value="UniProtKB-KW"/>
</dbReference>
<keyword evidence="4" id="KW-1185">Reference proteome</keyword>
<sequence>MADPSAPAEHRIDWLDYFRLLCALIVLMAHYVVVVVPKVPGLTNTDLGLISDILSYGHIGLFAFFIMSGMMITQIVQRQTLSTFVSHRVTRVYPTFFVCLTITTLVGIGEVGRMHVGLWQYVANLTIDAEAFGYRPADSSYWTLTVEIIFYAMIIAVAMLGWIRHIQAVVAVWIGLQMIAAPFFPRAPLLGADYYFLAAGCVMGLLYQRRNEKLNLALLAVTALLGTRTIFIASRGMPFNPWIGTVLMMGVMVLFLGMRGRDIRLPWAHRIGSFTYPLYLLHFKIGTIMLMWWATDANKWWLVLALSLGMILFSFVLDDIVEFRLRETWRRLARATVARPFILWEQRRAQAVTPANI</sequence>
<feature type="transmembrane region" description="Helical" evidence="1">
    <location>
        <begin position="92"/>
        <end position="109"/>
    </location>
</feature>
<dbReference type="EC" id="2.3.-.-" evidence="3"/>
<dbReference type="PANTHER" id="PTHR23028">
    <property type="entry name" value="ACETYLTRANSFERASE"/>
    <property type="match status" value="1"/>
</dbReference>
<feature type="transmembrane region" description="Helical" evidence="1">
    <location>
        <begin position="168"/>
        <end position="184"/>
    </location>
</feature>
<dbReference type="EMBL" id="JBDIME010000005">
    <property type="protein sequence ID" value="MEN2789716.1"/>
    <property type="molecule type" value="Genomic_DNA"/>
</dbReference>
<protein>
    <submittedName>
        <fullName evidence="3">Acyltransferase</fullName>
        <ecNumber evidence="3">2.3.-.-</ecNumber>
    </submittedName>
</protein>
<feature type="transmembrane region" description="Helical" evidence="1">
    <location>
        <begin position="190"/>
        <end position="207"/>
    </location>
</feature>
<dbReference type="RefSeq" id="WP_343889506.1">
    <property type="nucleotide sequence ID" value="NZ_BAAAEH010000022.1"/>
</dbReference>
<gene>
    <name evidence="3" type="ORF">ABC974_08775</name>
</gene>
<feature type="transmembrane region" description="Helical" evidence="1">
    <location>
        <begin position="141"/>
        <end position="161"/>
    </location>
</feature>
<keyword evidence="3" id="KW-0808">Transferase</keyword>
<feature type="transmembrane region" description="Helical" evidence="1">
    <location>
        <begin position="239"/>
        <end position="256"/>
    </location>
</feature>
<evidence type="ECO:0000256" key="1">
    <source>
        <dbReference type="SAM" id="Phobius"/>
    </source>
</evidence>
<feature type="transmembrane region" description="Helical" evidence="1">
    <location>
        <begin position="214"/>
        <end position="233"/>
    </location>
</feature>